<dbReference type="InterPro" id="IPR006311">
    <property type="entry name" value="TAT_signal"/>
</dbReference>
<dbReference type="AlphaFoldDB" id="A0A7Z7N6P5"/>
<keyword evidence="2 4" id="KW-0378">Hydrolase</keyword>
<feature type="domain" description="GH26" evidence="5">
    <location>
        <begin position="107"/>
        <end position="414"/>
    </location>
</feature>
<dbReference type="GO" id="GO:0006080">
    <property type="term" value="P:substituted mannan metabolic process"/>
    <property type="evidence" value="ECO:0007669"/>
    <property type="project" value="InterPro"/>
</dbReference>
<keyword evidence="7" id="KW-1185">Reference proteome</keyword>
<keyword evidence="3 4" id="KW-0326">Glycosidase</keyword>
<dbReference type="InterPro" id="IPR000805">
    <property type="entry name" value="Glyco_hydro_26"/>
</dbReference>
<dbReference type="OrthoDB" id="9129029at2"/>
<dbReference type="Gene3D" id="3.20.20.80">
    <property type="entry name" value="Glycosidases"/>
    <property type="match status" value="1"/>
</dbReference>
<evidence type="ECO:0000256" key="2">
    <source>
        <dbReference type="ARBA" id="ARBA00022801"/>
    </source>
</evidence>
<evidence type="ECO:0000256" key="4">
    <source>
        <dbReference type="PROSITE-ProRule" id="PRU01100"/>
    </source>
</evidence>
<evidence type="ECO:0000256" key="3">
    <source>
        <dbReference type="ARBA" id="ARBA00023295"/>
    </source>
</evidence>
<dbReference type="PROSITE" id="PS51318">
    <property type="entry name" value="TAT"/>
    <property type="match status" value="1"/>
</dbReference>
<evidence type="ECO:0000256" key="1">
    <source>
        <dbReference type="ARBA" id="ARBA00007754"/>
    </source>
</evidence>
<accession>A0A7Z7N6P5</accession>
<dbReference type="PANTHER" id="PTHR40079">
    <property type="entry name" value="MANNAN ENDO-1,4-BETA-MANNOSIDASE E-RELATED"/>
    <property type="match status" value="1"/>
</dbReference>
<dbReference type="Pfam" id="PF02156">
    <property type="entry name" value="Glyco_hydro_26"/>
    <property type="match status" value="1"/>
</dbReference>
<name>A0A7Z7N6P5_9BURK</name>
<dbReference type="GO" id="GO:0016985">
    <property type="term" value="F:mannan endo-1,4-beta-mannosidase activity"/>
    <property type="evidence" value="ECO:0007669"/>
    <property type="project" value="InterPro"/>
</dbReference>
<dbReference type="Proteomes" id="UP000219522">
    <property type="component" value="Unassembled WGS sequence"/>
</dbReference>
<gene>
    <name evidence="6" type="ORF">SAMN05446927_6795</name>
</gene>
<reference evidence="6 7" key="1">
    <citation type="submission" date="2017-09" db="EMBL/GenBank/DDBJ databases">
        <authorList>
            <person name="Varghese N."/>
            <person name="Submissions S."/>
        </authorList>
    </citation>
    <scope>NUCLEOTIDE SEQUENCE [LARGE SCALE GENOMIC DNA]</scope>
    <source>
        <strain evidence="6 7">OK806</strain>
    </source>
</reference>
<dbReference type="EMBL" id="OCSU01000003">
    <property type="protein sequence ID" value="SOE88198.1"/>
    <property type="molecule type" value="Genomic_DNA"/>
</dbReference>
<dbReference type="RefSeq" id="WP_159938906.1">
    <property type="nucleotide sequence ID" value="NZ_FCOG02000023.1"/>
</dbReference>
<dbReference type="InterPro" id="IPR017853">
    <property type="entry name" value="GH"/>
</dbReference>
<dbReference type="PROSITE" id="PS51257">
    <property type="entry name" value="PROKAR_LIPOPROTEIN"/>
    <property type="match status" value="1"/>
</dbReference>
<comment type="similarity">
    <text evidence="1 4">Belongs to the glycosyl hydrolase 26 family.</text>
</comment>
<sequence length="414" mass="44854">MLKRREFLTGLTAVAGSYLLTACGGNSSDAGAELNATAAAQSNSGTLMPPASSIVDAAGNTWTLKNAGIYRGGVSISAQNVKLVLYYKNNVYHQNTSNVWYMWSTSETKWKVTTDPRAASSTAPAGLAAIGLHCDGDGNTSQYDSFSQWLGKPVLYRVVFTAQDSLNDIAKPYFLDATRIWINSNPSHVEVISAPLVLPGDSGFSPITSGQRDSTFRSLATNIKALGNPSQVIIRLGWEHNGNWFPWSSLNDPAGYKAAFRRVVSVMRSVAPGIRFDWCTDYQSYSSFDWTSAYPGDDVVDVISMDIYDEYNQGWSDVLNAPNGIGLVAYRAFCKAHNKPEAYPEWGCSTASAGHGDSPAFIDNMYSWISSGAPNVLYHSYWNTNLGGPDAAIYGPLAGRVPKAAAEYKAVFSR</sequence>
<protein>
    <submittedName>
        <fullName evidence="6">Glycosyl hydrolase family 26</fullName>
    </submittedName>
</protein>
<dbReference type="PROSITE" id="PS51764">
    <property type="entry name" value="GH26"/>
    <property type="match status" value="1"/>
</dbReference>
<evidence type="ECO:0000259" key="5">
    <source>
        <dbReference type="PROSITE" id="PS51764"/>
    </source>
</evidence>
<feature type="active site" description="Nucleophile" evidence="4">
    <location>
        <position position="345"/>
    </location>
</feature>
<evidence type="ECO:0000313" key="6">
    <source>
        <dbReference type="EMBL" id="SOE88198.1"/>
    </source>
</evidence>
<proteinExistence type="inferred from homology"/>
<dbReference type="PANTHER" id="PTHR40079:SF4">
    <property type="entry name" value="GH26 DOMAIN-CONTAINING PROTEIN-RELATED"/>
    <property type="match status" value="1"/>
</dbReference>
<dbReference type="SUPFAM" id="SSF51445">
    <property type="entry name" value="(Trans)glycosidases"/>
    <property type="match status" value="1"/>
</dbReference>
<feature type="active site" description="Proton donor" evidence="4">
    <location>
        <position position="239"/>
    </location>
</feature>
<evidence type="ECO:0000313" key="7">
    <source>
        <dbReference type="Proteomes" id="UP000219522"/>
    </source>
</evidence>
<organism evidence="6 7">
    <name type="scientific">Caballeronia arationis</name>
    <dbReference type="NCBI Taxonomy" id="1777142"/>
    <lineage>
        <taxon>Bacteria</taxon>
        <taxon>Pseudomonadati</taxon>
        <taxon>Pseudomonadota</taxon>
        <taxon>Betaproteobacteria</taxon>
        <taxon>Burkholderiales</taxon>
        <taxon>Burkholderiaceae</taxon>
        <taxon>Caballeronia</taxon>
    </lineage>
</organism>
<comment type="caution">
    <text evidence="6">The sequence shown here is derived from an EMBL/GenBank/DDBJ whole genome shotgun (WGS) entry which is preliminary data.</text>
</comment>
<dbReference type="InterPro" id="IPR022790">
    <property type="entry name" value="GH26_dom"/>
</dbReference>